<accession>A0AAD4CW08</accession>
<dbReference type="InterPro" id="IPR048380">
    <property type="entry name" value="Rad26-like_N"/>
</dbReference>
<reference evidence="5" key="2">
    <citation type="submission" date="2020-02" db="EMBL/GenBank/DDBJ databases">
        <authorList>
            <person name="Gilchrist C.L.M."/>
            <person name="Chooi Y.-H."/>
        </authorList>
    </citation>
    <scope>NUCLEOTIDE SEQUENCE</scope>
    <source>
        <strain evidence="5">MST-FP2251</strain>
    </source>
</reference>
<gene>
    <name evidence="5" type="ORF">FE257_010883</name>
</gene>
<dbReference type="InterPro" id="IPR048379">
    <property type="entry name" value="Rad26-like_C"/>
</dbReference>
<evidence type="ECO:0008006" key="7">
    <source>
        <dbReference type="Google" id="ProtNLM"/>
    </source>
</evidence>
<protein>
    <recommendedName>
        <fullName evidence="7">DNA repair protein Rad26</fullName>
    </recommendedName>
</protein>
<dbReference type="Pfam" id="PF12331">
    <property type="entry name" value="Rad26-like_helical_rpts"/>
    <property type="match status" value="1"/>
</dbReference>
<comment type="caution">
    <text evidence="5">The sequence shown here is derived from an EMBL/GenBank/DDBJ whole genome shotgun (WGS) entry which is preliminary data.</text>
</comment>
<reference evidence="5" key="1">
    <citation type="journal article" date="2019" name="Beilstein J. Org. Chem.">
        <title>Nanangenines: drimane sesquiterpenoids as the dominant metabolite cohort of a novel Australian fungus, Aspergillus nanangensis.</title>
        <authorList>
            <person name="Lacey H.J."/>
            <person name="Gilchrist C.L.M."/>
            <person name="Crombie A."/>
            <person name="Kalaitzis J.A."/>
            <person name="Vuong D."/>
            <person name="Rutledge P.J."/>
            <person name="Turner P."/>
            <person name="Pitt J.I."/>
            <person name="Lacey E."/>
            <person name="Chooi Y.H."/>
            <person name="Piggott A.M."/>
        </authorList>
    </citation>
    <scope>NUCLEOTIDE SEQUENCE</scope>
    <source>
        <strain evidence="5">MST-FP2251</strain>
    </source>
</reference>
<evidence type="ECO:0000256" key="1">
    <source>
        <dbReference type="SAM" id="MobiDB-lite"/>
    </source>
</evidence>
<feature type="domain" description="Rad26-like helical repeats" evidence="2">
    <location>
        <begin position="478"/>
        <end position="699"/>
    </location>
</feature>
<sequence>MEITDDDFFSDDGFDDLPPGTWLQLEQDAFRTTQVQPSAHQTPSVNLIPPSRDFGPSVSRRYQAGFVEPPVPANATLKPPALLHTGLTNDYDSLDVGELDAEVLNDDTISTIALEQNVSFSGLVDVPQDGPVTGGESRPVEHALPEPMEVEGDVSHYDDIQMMQGHPKEQAAWDGEQYQHIMQDLASAKSMAETKAGEIAIIRSNQAKLIENYDRQLAALRKAMTDEVFRHKEEVEAARAEGKMLATENAFLKQDLAEESIRNNTMQKKARLEEKPAPVTPKKSRALPFRDGFDDDEIVAVSPSKTARSKRVASVVPGKRKRRASQDSPTPLQLSPQADRMATDPGVADLSDDVMVDAMANNAPEKSPKKIENNSLLLMKRILNHRTFPNEEPDIEVMARMAFPSEPRRMLSTILLEEMAKLEVGGYPVEYVQVVVSLWSRALKETFYQPIPIFMSVTRYILLLDTALSDFIDHLVPVLQDSGDVNGVPRFKHSPVSTRRGFGQIRQTPQSELSPLVDSTDALGILYQLACGCLHLPRDLDNFWRHMRYDFILMMLNGAQRLRDIVLTLGLLMTSVRAHSFGSIHDTEQDQAANENYIVERVANLLSETPQVDEGEAFPTRFEISSMRLEALSLLATIAFNPSAPTSTHGSGVIASHPTALARLVRAMHDELDALYSSPPEKDLHTALVNGLMRLVYTVTQRHKGQIDLQSKLCRVPGGEQKFLVVFTRLAFSEGLVLEAGIEDETVEMAHEMLDDAVNPQEAEALQEAFSGSSSKREE</sequence>
<dbReference type="Proteomes" id="UP001194746">
    <property type="component" value="Unassembled WGS sequence"/>
</dbReference>
<dbReference type="InterPro" id="IPR022093">
    <property type="entry name" value="Rad26-like_helical"/>
</dbReference>
<name>A0AAD4CW08_ASPNN</name>
<evidence type="ECO:0000259" key="4">
    <source>
        <dbReference type="Pfam" id="PF21048"/>
    </source>
</evidence>
<evidence type="ECO:0000313" key="5">
    <source>
        <dbReference type="EMBL" id="KAF9893571.1"/>
    </source>
</evidence>
<evidence type="ECO:0000259" key="3">
    <source>
        <dbReference type="Pfam" id="PF21046"/>
    </source>
</evidence>
<feature type="domain" description="Rad26-like C-terminal" evidence="3">
    <location>
        <begin position="707"/>
        <end position="770"/>
    </location>
</feature>
<organism evidence="5 6">
    <name type="scientific">Aspergillus nanangensis</name>
    <dbReference type="NCBI Taxonomy" id="2582783"/>
    <lineage>
        <taxon>Eukaryota</taxon>
        <taxon>Fungi</taxon>
        <taxon>Dikarya</taxon>
        <taxon>Ascomycota</taxon>
        <taxon>Pezizomycotina</taxon>
        <taxon>Eurotiomycetes</taxon>
        <taxon>Eurotiomycetidae</taxon>
        <taxon>Eurotiales</taxon>
        <taxon>Aspergillaceae</taxon>
        <taxon>Aspergillus</taxon>
        <taxon>Aspergillus subgen. Circumdati</taxon>
    </lineage>
</organism>
<dbReference type="Pfam" id="PF21046">
    <property type="entry name" value="Rad26-like_C"/>
    <property type="match status" value="1"/>
</dbReference>
<feature type="region of interest" description="Disordered" evidence="1">
    <location>
        <begin position="300"/>
        <end position="344"/>
    </location>
</feature>
<feature type="region of interest" description="Disordered" evidence="1">
    <location>
        <begin position="265"/>
        <end position="288"/>
    </location>
</feature>
<evidence type="ECO:0000313" key="6">
    <source>
        <dbReference type="Proteomes" id="UP001194746"/>
    </source>
</evidence>
<feature type="compositionally biased region" description="Polar residues" evidence="1">
    <location>
        <begin position="326"/>
        <end position="336"/>
    </location>
</feature>
<dbReference type="AlphaFoldDB" id="A0AAD4CW08"/>
<keyword evidence="6" id="KW-1185">Reference proteome</keyword>
<evidence type="ECO:0000259" key="2">
    <source>
        <dbReference type="Pfam" id="PF12331"/>
    </source>
</evidence>
<proteinExistence type="predicted"/>
<feature type="domain" description="Rad26-like N-terminal" evidence="4">
    <location>
        <begin position="378"/>
        <end position="423"/>
    </location>
</feature>
<dbReference type="EMBL" id="VCAU01000007">
    <property type="protein sequence ID" value="KAF9893571.1"/>
    <property type="molecule type" value="Genomic_DNA"/>
</dbReference>
<dbReference type="Pfam" id="PF21048">
    <property type="entry name" value="Rad26-like_N"/>
    <property type="match status" value="1"/>
</dbReference>